<geneLocation type="plasmid" evidence="5 6">
    <name>pP742402</name>
</geneLocation>
<evidence type="ECO:0000313" key="5">
    <source>
        <dbReference type="EMBL" id="ACK74056.1"/>
    </source>
</evidence>
<dbReference type="GO" id="GO:0051536">
    <property type="term" value="F:iron-sulfur cluster binding"/>
    <property type="evidence" value="ECO:0007669"/>
    <property type="project" value="UniProtKB-KW"/>
</dbReference>
<sequence>MTITGIEEIINPLQESKLNKKGLCDYVINVATGCTHGCSFCYVPSTPVIRTNQQHLKEKGINDPQLDWGKYLLIREDIPEKLTEVLEKKKTWKTTPSGKGVVLLSSGTDPYQNKQTAKITLGAVEILLKHKKRIRILTRSPLWLNHLNTLVDNNITVGMSLPYLDDELSRKIEPFAPPPSLRYNALLKGHQRGCRLYVAIAPTPPMMKLDDFQYYLEKIMKFKPEVIFWEPINARGSNGKRMLDAGLDFASIIADKKNWAENFILQWDAIETAAKSVGCLDRLHIWADAQLKGFVDETKLTDWIGKPTVEQWANNI</sequence>
<dbReference type="Proteomes" id="UP000002384">
    <property type="component" value="Plasmid pP742402"/>
</dbReference>
<dbReference type="SFLD" id="SFLDS00029">
    <property type="entry name" value="Radical_SAM"/>
    <property type="match status" value="1"/>
</dbReference>
<keyword evidence="1" id="KW-0479">Metal-binding</keyword>
<dbReference type="SUPFAM" id="SSF102114">
    <property type="entry name" value="Radical SAM enzymes"/>
    <property type="match status" value="1"/>
</dbReference>
<dbReference type="GO" id="GO:0046872">
    <property type="term" value="F:metal ion binding"/>
    <property type="evidence" value="ECO:0007669"/>
    <property type="project" value="UniProtKB-KW"/>
</dbReference>
<dbReference type="KEGG" id="cyc:PCC7424_5485"/>
<organism evidence="5 6">
    <name type="scientific">Gloeothece citriformis (strain PCC 7424)</name>
    <name type="common">Cyanothece sp. (strain PCC 7424)</name>
    <dbReference type="NCBI Taxonomy" id="65393"/>
    <lineage>
        <taxon>Bacteria</taxon>
        <taxon>Bacillati</taxon>
        <taxon>Cyanobacteriota</taxon>
        <taxon>Cyanophyceae</taxon>
        <taxon>Oscillatoriophycideae</taxon>
        <taxon>Chroococcales</taxon>
        <taxon>Aphanothecaceae</taxon>
        <taxon>Gloeothece</taxon>
        <taxon>Gloeothece citriformis</taxon>
    </lineage>
</organism>
<name>B7KMN4_GLOC7</name>
<keyword evidence="2" id="KW-0408">Iron</keyword>
<dbReference type="InterPro" id="IPR058240">
    <property type="entry name" value="rSAM_sf"/>
</dbReference>
<feature type="domain" description="Radical SAM core" evidence="4">
    <location>
        <begin position="28"/>
        <end position="198"/>
    </location>
</feature>
<dbReference type="InterPro" id="IPR007197">
    <property type="entry name" value="rSAM"/>
</dbReference>
<dbReference type="Gene3D" id="3.80.30.30">
    <property type="match status" value="1"/>
</dbReference>
<protein>
    <submittedName>
        <fullName evidence="5">Radical SAM domain protein</fullName>
    </submittedName>
</protein>
<evidence type="ECO:0000256" key="2">
    <source>
        <dbReference type="ARBA" id="ARBA00023004"/>
    </source>
</evidence>
<dbReference type="CDD" id="cd01335">
    <property type="entry name" value="Radical_SAM"/>
    <property type="match status" value="1"/>
</dbReference>
<proteinExistence type="predicted"/>
<evidence type="ECO:0000256" key="3">
    <source>
        <dbReference type="ARBA" id="ARBA00023014"/>
    </source>
</evidence>
<dbReference type="SFLD" id="SFLDG01084">
    <property type="entry name" value="Uncharacterised_Radical_SAM_Su"/>
    <property type="match status" value="1"/>
</dbReference>
<dbReference type="PANTHER" id="PTHR43432:SF6">
    <property type="entry name" value="RADICAL SAM CORE DOMAIN-CONTAINING PROTEIN"/>
    <property type="match status" value="1"/>
</dbReference>
<evidence type="ECO:0000313" key="6">
    <source>
        <dbReference type="Proteomes" id="UP000002384"/>
    </source>
</evidence>
<reference evidence="6" key="1">
    <citation type="journal article" date="2011" name="MBio">
        <title>Novel metabolic attributes of the genus Cyanothece, comprising a group of unicellular nitrogen-fixing Cyanobacteria.</title>
        <authorList>
            <person name="Bandyopadhyay A."/>
            <person name="Elvitigala T."/>
            <person name="Welsh E."/>
            <person name="Stockel J."/>
            <person name="Liberton M."/>
            <person name="Min H."/>
            <person name="Sherman L.A."/>
            <person name="Pakrasi H.B."/>
        </authorList>
    </citation>
    <scope>NUCLEOTIDE SEQUENCE [LARGE SCALE GENOMIC DNA]</scope>
    <source>
        <strain evidence="6">PCC 7424</strain>
        <plasmid evidence="6">pP742402</plasmid>
    </source>
</reference>
<dbReference type="InterPro" id="IPR040086">
    <property type="entry name" value="MJ0683-like"/>
</dbReference>
<accession>B7KMN4</accession>
<dbReference type="HOGENOM" id="CLU_053465_0_0_3"/>
<keyword evidence="3" id="KW-0411">Iron-sulfur</keyword>
<dbReference type="OrthoDB" id="9785699at2"/>
<dbReference type="AlphaFoldDB" id="B7KMN4"/>
<dbReference type="PANTHER" id="PTHR43432">
    <property type="entry name" value="SLR0285 PROTEIN"/>
    <property type="match status" value="1"/>
</dbReference>
<keyword evidence="6" id="KW-1185">Reference proteome</keyword>
<dbReference type="EMBL" id="CP001293">
    <property type="protein sequence ID" value="ACK74056.1"/>
    <property type="molecule type" value="Genomic_DNA"/>
</dbReference>
<evidence type="ECO:0000259" key="4">
    <source>
        <dbReference type="Pfam" id="PF04055"/>
    </source>
</evidence>
<dbReference type="GO" id="GO:0003824">
    <property type="term" value="F:catalytic activity"/>
    <property type="evidence" value="ECO:0007669"/>
    <property type="project" value="InterPro"/>
</dbReference>
<evidence type="ECO:0000256" key="1">
    <source>
        <dbReference type="ARBA" id="ARBA00022723"/>
    </source>
</evidence>
<dbReference type="RefSeq" id="WP_012599563.1">
    <property type="nucleotide sequence ID" value="NC_011737.1"/>
</dbReference>
<dbReference type="Pfam" id="PF04055">
    <property type="entry name" value="Radical_SAM"/>
    <property type="match status" value="1"/>
</dbReference>
<gene>
    <name evidence="5" type="ordered locus">PCC7424_5485</name>
</gene>
<keyword evidence="5" id="KW-0614">Plasmid</keyword>